<dbReference type="SUPFAM" id="SSF141318">
    <property type="entry name" value="TM0957-like"/>
    <property type="match status" value="1"/>
</dbReference>
<dbReference type="Pfam" id="PF10054">
    <property type="entry name" value="DUF2291"/>
    <property type="match status" value="1"/>
</dbReference>
<dbReference type="EMBL" id="PYHR01000002">
    <property type="protein sequence ID" value="PWD50642.1"/>
    <property type="molecule type" value="Genomic_DNA"/>
</dbReference>
<sequence length="200" mass="20549">MLGALLLGGMAASTTFVGAGEAVVAADTAVEFAELNYTDVIVPSLTDRAVAVEELVPQILTDPDATGEELGRREGEGKPYSYPVSATGTIVEGSFGEVGLEVDGMPEGITVGVAIPPLGSSTALRDAGAELTFGDFVNQTEYQNVAIELNKLAAAEVYTDLDLTSMIGEQITVVGGTTWVSKTGGEVTHVTIVPVSIEVG</sequence>
<evidence type="ECO:0008006" key="4">
    <source>
        <dbReference type="Google" id="ProtNLM"/>
    </source>
</evidence>
<keyword evidence="1" id="KW-0732">Signal</keyword>
<comment type="caution">
    <text evidence="2">The sequence shown here is derived from an EMBL/GenBank/DDBJ whole genome shotgun (WGS) entry which is preliminary data.</text>
</comment>
<proteinExistence type="predicted"/>
<dbReference type="InterPro" id="IPR036215">
    <property type="entry name" value="TM0957-like_sf"/>
</dbReference>
<keyword evidence="3" id="KW-1185">Reference proteome</keyword>
<evidence type="ECO:0000313" key="3">
    <source>
        <dbReference type="Proteomes" id="UP000245166"/>
    </source>
</evidence>
<name>A0A2U1ZUP7_9MICO</name>
<protein>
    <recommendedName>
        <fullName evidence="4">DUF2291 domain-containing protein</fullName>
    </recommendedName>
</protein>
<organism evidence="2 3">
    <name type="scientific">Serinibacter arcticus</name>
    <dbReference type="NCBI Taxonomy" id="1655435"/>
    <lineage>
        <taxon>Bacteria</taxon>
        <taxon>Bacillati</taxon>
        <taxon>Actinomycetota</taxon>
        <taxon>Actinomycetes</taxon>
        <taxon>Micrococcales</taxon>
        <taxon>Beutenbergiaceae</taxon>
        <taxon>Serinibacter</taxon>
    </lineage>
</organism>
<evidence type="ECO:0000313" key="2">
    <source>
        <dbReference type="EMBL" id="PWD50642.1"/>
    </source>
</evidence>
<dbReference type="AlphaFoldDB" id="A0A2U1ZUP7"/>
<feature type="signal peptide" evidence="1">
    <location>
        <begin position="1"/>
        <end position="19"/>
    </location>
</feature>
<feature type="chain" id="PRO_5039683700" description="DUF2291 domain-containing protein" evidence="1">
    <location>
        <begin position="20"/>
        <end position="200"/>
    </location>
</feature>
<gene>
    <name evidence="2" type="ORF">C8046_08230</name>
</gene>
<reference evidence="2 3" key="1">
    <citation type="submission" date="2018-03" db="EMBL/GenBank/DDBJ databases">
        <title>Genome assembly of novel Miniimonas species PCH200.</title>
        <authorList>
            <person name="Thakur V."/>
            <person name="Kumar V."/>
            <person name="Singh D."/>
        </authorList>
    </citation>
    <scope>NUCLEOTIDE SEQUENCE [LARGE SCALE GENOMIC DNA]</scope>
    <source>
        <strain evidence="2 3">PCH200</strain>
    </source>
</reference>
<dbReference type="InterPro" id="IPR014582">
    <property type="entry name" value="UCP033535_lipo"/>
</dbReference>
<evidence type="ECO:0000256" key="1">
    <source>
        <dbReference type="SAM" id="SignalP"/>
    </source>
</evidence>
<accession>A0A2U1ZUP7</accession>
<dbReference type="Proteomes" id="UP000245166">
    <property type="component" value="Unassembled WGS sequence"/>
</dbReference>